<dbReference type="PANTHER" id="PTHR46765:SF1">
    <property type="entry name" value="P-LOOP CONTAINING NUCLEOSIDE TRIPHOSPHATE HYDROLASES SUPERFAMILY PROTEIN"/>
    <property type="match status" value="1"/>
</dbReference>
<evidence type="ECO:0000256" key="1">
    <source>
        <dbReference type="ARBA" id="ARBA00004123"/>
    </source>
</evidence>
<keyword evidence="5" id="KW-1185">Reference proteome</keyword>
<feature type="compositionally biased region" description="Polar residues" evidence="3">
    <location>
        <begin position="512"/>
        <end position="539"/>
    </location>
</feature>
<dbReference type="Proteomes" id="UP000283509">
    <property type="component" value="Unassembled WGS sequence"/>
</dbReference>
<reference evidence="4 5" key="2">
    <citation type="submission" date="2019-01" db="EMBL/GenBank/DDBJ databases">
        <title>The decoding of complex shrimp genome reveals the adaptation for benthos swimmer, frequently molting mechanism and breeding impact on genome.</title>
        <authorList>
            <person name="Sun Y."/>
            <person name="Gao Y."/>
            <person name="Yu Y."/>
        </authorList>
    </citation>
    <scope>NUCLEOTIDE SEQUENCE [LARGE SCALE GENOMIC DNA]</scope>
    <source>
        <tissue evidence="4">Muscle</tissue>
    </source>
</reference>
<dbReference type="InterPro" id="IPR053016">
    <property type="entry name" value="CTF18-RFC_complex"/>
</dbReference>
<feature type="compositionally biased region" description="Polar residues" evidence="3">
    <location>
        <begin position="549"/>
        <end position="558"/>
    </location>
</feature>
<gene>
    <name evidence="4" type="ORF">C7M84_016585</name>
</gene>
<comment type="caution">
    <text evidence="4">The sequence shown here is derived from an EMBL/GenBank/DDBJ whole genome shotgun (WGS) entry which is preliminary data.</text>
</comment>
<feature type="region of interest" description="Disordered" evidence="3">
    <location>
        <begin position="479"/>
        <end position="562"/>
    </location>
</feature>
<dbReference type="AlphaFoldDB" id="A0A423SMS8"/>
<dbReference type="GO" id="GO:0005634">
    <property type="term" value="C:nucleus"/>
    <property type="evidence" value="ECO:0007669"/>
    <property type="project" value="UniProtKB-SubCell"/>
</dbReference>
<evidence type="ECO:0000256" key="2">
    <source>
        <dbReference type="ARBA" id="ARBA00023242"/>
    </source>
</evidence>
<dbReference type="OrthoDB" id="20825at2759"/>
<evidence type="ECO:0000256" key="3">
    <source>
        <dbReference type="SAM" id="MobiDB-lite"/>
    </source>
</evidence>
<keyword evidence="2" id="KW-0539">Nucleus</keyword>
<feature type="region of interest" description="Disordered" evidence="3">
    <location>
        <begin position="234"/>
        <end position="257"/>
    </location>
</feature>
<reference evidence="4 5" key="1">
    <citation type="submission" date="2018-04" db="EMBL/GenBank/DDBJ databases">
        <authorList>
            <person name="Zhang X."/>
            <person name="Yuan J."/>
            <person name="Li F."/>
            <person name="Xiang J."/>
        </authorList>
    </citation>
    <scope>NUCLEOTIDE SEQUENCE [LARGE SCALE GENOMIC DNA]</scope>
    <source>
        <tissue evidence="4">Muscle</tissue>
    </source>
</reference>
<feature type="compositionally biased region" description="Acidic residues" evidence="3">
    <location>
        <begin position="247"/>
        <end position="257"/>
    </location>
</feature>
<sequence length="572" mass="63355">MDEFPNAEDEYEMLHADELEMMREFDNFDEDAAAAEAATIPPSIKRSLNFASPPPVSVKNTAIDEGIAEISQIDEIQNGGLMNRKRPADRAFDDDLDQFLNDDFMENKKKKQKPLLPNLGKSNNPQDIAKHEADLDLINRILETRKGLHRADLPDAIHTLHVCERPKHEARIYKRLPDGAFQAVTTETGERYYLTKIEEEEWDSQVNSITASHKANCLLNIPYAQLKAQAEREQIRQDERRARSLQEAEDSGMESGVEDEEVVKDTLWVEKYKPRHYLDLLSEESTNRTVLHWVKLWDKLVFGTEKKQKVKEEKKNTQNAKPFSAGVVGPQVDPQEAVDQLFGAGRARVVDAVTSTRVTEREVILVNGVPVQLVGEDGDALKAALLAGRLPDQALVNRVLASVLGAELRGVTKVESNLTMTSRVTTKDTLTVHQNGRVVDERSSESHLDTRLQGQCADTLHPIAASSMFCSPSSTNFAYSSTPSSVSSSPSPHAPSRNNSKSPSPLSGIATPVSNSPLAARANRSSPSRGKNKRSSSIGTDLVEALSRTDLSGQSSPKNGEYVRLHQVHKVM</sequence>
<name>A0A423SMS8_PENVA</name>
<feature type="compositionally biased region" description="Low complexity" evidence="3">
    <location>
        <begin position="480"/>
        <end position="496"/>
    </location>
</feature>
<dbReference type="PANTHER" id="PTHR46765">
    <property type="entry name" value="P-LOOP CONTAINING NUCLEOSIDE TRIPHOSPHATE HYDROLASES SUPERFAMILY PROTEIN"/>
    <property type="match status" value="1"/>
</dbReference>
<protein>
    <submittedName>
        <fullName evidence="4">Putative chromosome transmission fidelity protein 18-like</fullName>
    </submittedName>
</protein>
<feature type="compositionally biased region" description="Basic and acidic residues" evidence="3">
    <location>
        <begin position="234"/>
        <end position="246"/>
    </location>
</feature>
<accession>A0A423SMS8</accession>
<dbReference type="EMBL" id="QCYY01003084">
    <property type="protein sequence ID" value="ROT65444.1"/>
    <property type="molecule type" value="Genomic_DNA"/>
</dbReference>
<dbReference type="InterPro" id="IPR027417">
    <property type="entry name" value="P-loop_NTPase"/>
</dbReference>
<organism evidence="4 5">
    <name type="scientific">Penaeus vannamei</name>
    <name type="common">Whiteleg shrimp</name>
    <name type="synonym">Litopenaeus vannamei</name>
    <dbReference type="NCBI Taxonomy" id="6689"/>
    <lineage>
        <taxon>Eukaryota</taxon>
        <taxon>Metazoa</taxon>
        <taxon>Ecdysozoa</taxon>
        <taxon>Arthropoda</taxon>
        <taxon>Crustacea</taxon>
        <taxon>Multicrustacea</taxon>
        <taxon>Malacostraca</taxon>
        <taxon>Eumalacostraca</taxon>
        <taxon>Eucarida</taxon>
        <taxon>Decapoda</taxon>
        <taxon>Dendrobranchiata</taxon>
        <taxon>Penaeoidea</taxon>
        <taxon>Penaeidae</taxon>
        <taxon>Penaeus</taxon>
    </lineage>
</organism>
<dbReference type="Gene3D" id="3.40.50.300">
    <property type="entry name" value="P-loop containing nucleotide triphosphate hydrolases"/>
    <property type="match status" value="1"/>
</dbReference>
<proteinExistence type="predicted"/>
<comment type="subcellular location">
    <subcellularLocation>
        <location evidence="1">Nucleus</location>
    </subcellularLocation>
</comment>
<evidence type="ECO:0000313" key="5">
    <source>
        <dbReference type="Proteomes" id="UP000283509"/>
    </source>
</evidence>
<evidence type="ECO:0000313" key="4">
    <source>
        <dbReference type="EMBL" id="ROT65444.1"/>
    </source>
</evidence>